<evidence type="ECO:0000259" key="1">
    <source>
        <dbReference type="Pfam" id="PF08241"/>
    </source>
</evidence>
<dbReference type="SUPFAM" id="SSF53335">
    <property type="entry name" value="S-adenosyl-L-methionine-dependent methyltransferases"/>
    <property type="match status" value="1"/>
</dbReference>
<keyword evidence="3" id="KW-1185">Reference proteome</keyword>
<gene>
    <name evidence="2" type="ORF">CLV72_104631</name>
</gene>
<reference evidence="2 3" key="1">
    <citation type="submission" date="2018-03" db="EMBL/GenBank/DDBJ databases">
        <title>Genomic Encyclopedia of Archaeal and Bacterial Type Strains, Phase II (KMG-II): from individual species to whole genera.</title>
        <authorList>
            <person name="Goeker M."/>
        </authorList>
    </citation>
    <scope>NUCLEOTIDE SEQUENCE [LARGE SCALE GENOMIC DNA]</scope>
    <source>
        <strain evidence="2 3">DSM 45601</strain>
    </source>
</reference>
<sequence length="210" mass="23302">MTETRPTDDATARARRQWDRMSAGYDRNARMEHWLIGDARARLCRRAAGRTLDVAVGTGLNLPHYPEGAAVTGVDLSGGMLAQARRRAAALDRPVELREADAQRLPFADASFDTVLCTLALCAIPDQAAAIGEMYRVLRPGGRLLLIDHVEYAHPPMRWLEPARARRGGRPVRRRPLRLAAERGFAVDRHRRLALGLVDEVVAHRPQHGG</sequence>
<dbReference type="OrthoDB" id="65624at2"/>
<proteinExistence type="predicted"/>
<dbReference type="GO" id="GO:0032259">
    <property type="term" value="P:methylation"/>
    <property type="evidence" value="ECO:0007669"/>
    <property type="project" value="UniProtKB-KW"/>
</dbReference>
<organism evidence="2 3">
    <name type="scientific">Allonocardiopsis opalescens</name>
    <dbReference type="NCBI Taxonomy" id="1144618"/>
    <lineage>
        <taxon>Bacteria</taxon>
        <taxon>Bacillati</taxon>
        <taxon>Actinomycetota</taxon>
        <taxon>Actinomycetes</taxon>
        <taxon>Streptosporangiales</taxon>
        <taxon>Allonocardiopsis</taxon>
    </lineage>
</organism>
<feature type="domain" description="Methyltransferase type 11" evidence="1">
    <location>
        <begin position="52"/>
        <end position="145"/>
    </location>
</feature>
<comment type="caution">
    <text evidence="2">The sequence shown here is derived from an EMBL/GenBank/DDBJ whole genome shotgun (WGS) entry which is preliminary data.</text>
</comment>
<protein>
    <submittedName>
        <fullName evidence="2">Phosphatidylethanolamine N-methyltransferase /phosphatidyl-N-methylethanolamine N-methyltransferase</fullName>
    </submittedName>
</protein>
<dbReference type="InterPro" id="IPR050508">
    <property type="entry name" value="Methyltransf_Superfamily"/>
</dbReference>
<dbReference type="PANTHER" id="PTHR42912">
    <property type="entry name" value="METHYLTRANSFERASE"/>
    <property type="match status" value="1"/>
</dbReference>
<dbReference type="Gene3D" id="3.40.50.150">
    <property type="entry name" value="Vaccinia Virus protein VP39"/>
    <property type="match status" value="1"/>
</dbReference>
<dbReference type="PANTHER" id="PTHR42912:SF93">
    <property type="entry name" value="N6-ADENOSINE-METHYLTRANSFERASE TMT1A"/>
    <property type="match status" value="1"/>
</dbReference>
<dbReference type="EMBL" id="PVZC01000004">
    <property type="protein sequence ID" value="PRX99051.1"/>
    <property type="molecule type" value="Genomic_DNA"/>
</dbReference>
<evidence type="ECO:0000313" key="2">
    <source>
        <dbReference type="EMBL" id="PRX99051.1"/>
    </source>
</evidence>
<dbReference type="InterPro" id="IPR013216">
    <property type="entry name" value="Methyltransf_11"/>
</dbReference>
<dbReference type="InterPro" id="IPR029063">
    <property type="entry name" value="SAM-dependent_MTases_sf"/>
</dbReference>
<name>A0A2T0Q5R3_9ACTN</name>
<dbReference type="CDD" id="cd02440">
    <property type="entry name" value="AdoMet_MTases"/>
    <property type="match status" value="1"/>
</dbReference>
<dbReference type="AlphaFoldDB" id="A0A2T0Q5R3"/>
<dbReference type="RefSeq" id="WP_106246767.1">
    <property type="nucleotide sequence ID" value="NZ_PVZC01000004.1"/>
</dbReference>
<dbReference type="GO" id="GO:0008757">
    <property type="term" value="F:S-adenosylmethionine-dependent methyltransferase activity"/>
    <property type="evidence" value="ECO:0007669"/>
    <property type="project" value="InterPro"/>
</dbReference>
<accession>A0A2T0Q5R3</accession>
<keyword evidence="2" id="KW-0489">Methyltransferase</keyword>
<evidence type="ECO:0000313" key="3">
    <source>
        <dbReference type="Proteomes" id="UP000237846"/>
    </source>
</evidence>
<keyword evidence="2" id="KW-0808">Transferase</keyword>
<dbReference type="Pfam" id="PF08241">
    <property type="entry name" value="Methyltransf_11"/>
    <property type="match status" value="1"/>
</dbReference>
<dbReference type="Proteomes" id="UP000237846">
    <property type="component" value="Unassembled WGS sequence"/>
</dbReference>